<name>A0A417Z473_9MICO</name>
<dbReference type="EMBL" id="QWLM01000009">
    <property type="protein sequence ID" value="RHW45536.1"/>
    <property type="molecule type" value="Genomic_DNA"/>
</dbReference>
<dbReference type="Proteomes" id="UP000285376">
    <property type="component" value="Unassembled WGS sequence"/>
</dbReference>
<dbReference type="AlphaFoldDB" id="A0A417Z473"/>
<sequence length="310" mass="33640">MLGTMHDDFWRSDAPALVQTTSWAGGEPHLVVLTDHGERLRAPIMNRRMAFRVQPDVRFCTGRFDAARPGDARHVPCDGRRTVTVGVQCEQCAQRDDSRFMHHVHRGGYVPESLTGYLARPHWLYIATFADGASKVGTASASRGRARLDEQGAVRATYIARAADGTAVRVHEDAVTAETGIPQTKHRSSKAGSLTKPLSRERLDGAHADAVEHARAFLQASGLELALDPWEPPAQHAGFFTGDGVFGTYPHPLSRGEHCLTPTAVVGGVALVTVNDDDAPLVVDLDALRGRRIAPADVRSPETMSQQSLF</sequence>
<evidence type="ECO:0000256" key="1">
    <source>
        <dbReference type="SAM" id="MobiDB-lite"/>
    </source>
</evidence>
<proteinExistence type="predicted"/>
<feature type="region of interest" description="Disordered" evidence="1">
    <location>
        <begin position="178"/>
        <end position="197"/>
    </location>
</feature>
<evidence type="ECO:0000313" key="2">
    <source>
        <dbReference type="EMBL" id="RHW45536.1"/>
    </source>
</evidence>
<reference evidence="2 3" key="1">
    <citation type="submission" date="2018-08" db="EMBL/GenBank/DDBJ databases">
        <title>Whole genome sequence analysis of Dermacoccus abyssi bacteria isolated from Deep Mariana trench Micromonospora spp reveals genes involved in the environmental adaptation and production of secondary metabolites.</title>
        <authorList>
            <person name="Abdel-Mageed W.M."/>
            <person name="Lehri B."/>
            <person name="Nouioui I."/>
            <person name="Goodfellow I."/>
            <person name="Jaspars M."/>
            <person name="Karlyshev A."/>
        </authorList>
    </citation>
    <scope>NUCLEOTIDE SEQUENCE [LARGE SCALE GENOMIC DNA]</scope>
    <source>
        <strain evidence="2 3">MT1.1</strain>
    </source>
</reference>
<accession>A0A417Z473</accession>
<comment type="caution">
    <text evidence="2">The sequence shown here is derived from an EMBL/GenBank/DDBJ whole genome shotgun (WGS) entry which is preliminary data.</text>
</comment>
<evidence type="ECO:0000313" key="3">
    <source>
        <dbReference type="Proteomes" id="UP000285376"/>
    </source>
</evidence>
<gene>
    <name evidence="2" type="ORF">D1832_09135</name>
</gene>
<protein>
    <submittedName>
        <fullName evidence="2">DUF2797 domain-containing protein</fullName>
    </submittedName>
</protein>
<organism evidence="2 3">
    <name type="scientific">Dermacoccus abyssi</name>
    <dbReference type="NCBI Taxonomy" id="322596"/>
    <lineage>
        <taxon>Bacteria</taxon>
        <taxon>Bacillati</taxon>
        <taxon>Actinomycetota</taxon>
        <taxon>Actinomycetes</taxon>
        <taxon>Micrococcales</taxon>
        <taxon>Dermacoccaceae</taxon>
        <taxon>Dermacoccus</taxon>
    </lineage>
</organism>